<dbReference type="AlphaFoldDB" id="R0LLF6"/>
<proteinExistence type="predicted"/>
<evidence type="ECO:0000313" key="2">
    <source>
        <dbReference type="EMBL" id="EOB02505.1"/>
    </source>
</evidence>
<organism evidence="2 3">
    <name type="scientific">Anas platyrhynchos</name>
    <name type="common">Mallard</name>
    <name type="synonym">Anas boschas</name>
    <dbReference type="NCBI Taxonomy" id="8839"/>
    <lineage>
        <taxon>Eukaryota</taxon>
        <taxon>Metazoa</taxon>
        <taxon>Chordata</taxon>
        <taxon>Craniata</taxon>
        <taxon>Vertebrata</taxon>
        <taxon>Euteleostomi</taxon>
        <taxon>Archelosauria</taxon>
        <taxon>Archosauria</taxon>
        <taxon>Dinosauria</taxon>
        <taxon>Saurischia</taxon>
        <taxon>Theropoda</taxon>
        <taxon>Coelurosauria</taxon>
        <taxon>Aves</taxon>
        <taxon>Neognathae</taxon>
        <taxon>Galloanserae</taxon>
        <taxon>Anseriformes</taxon>
        <taxon>Anatidae</taxon>
        <taxon>Anatinae</taxon>
        <taxon>Anas</taxon>
    </lineage>
</organism>
<sequence>MLEIPELVGDEPVETSARRENKCEELSQVKNEKQSIKGSYSVRFFHGKIAIYELEELGEKEGTKYKQGKFLQVHKKWDLITITKKAKHDMSALRAFGGTAYDVDVDYTALKKEDSSFDEGYVEEKKSLFRGSFYTYFTLACSSSEMYNAAGSLYFEEKLLRIKISNMAGTAVFKLYFVIQIKGAPGPVLEVKAFAGLLVCVGFFPRFERAKHVWAAKQMLEEGTNENHLEVTLSGRTLGWILECLSKYCADLNLYFDTSSGLQVSRKRLSDYCAKTKPWRFRAPLPLFACGPSDMDMAGDLVLGLAGGGAMRLVLRKQTLTDLPSGAWSSRQPFGTAATCAHVE</sequence>
<protein>
    <submittedName>
        <fullName evidence="2">Uncharacterized protein</fullName>
    </submittedName>
</protein>
<dbReference type="Proteomes" id="UP000296049">
    <property type="component" value="Unassembled WGS sequence"/>
</dbReference>
<gene>
    <name evidence="2" type="ORF">Anapl_05184</name>
</gene>
<name>R0LLF6_ANAPL</name>
<feature type="region of interest" description="Disordered" evidence="1">
    <location>
        <begin position="1"/>
        <end position="20"/>
    </location>
</feature>
<evidence type="ECO:0000313" key="3">
    <source>
        <dbReference type="Proteomes" id="UP000296049"/>
    </source>
</evidence>
<reference evidence="3" key="1">
    <citation type="journal article" date="2013" name="Nat. Genet.">
        <title>The duck genome and transcriptome provide insight into an avian influenza virus reservoir species.</title>
        <authorList>
            <person name="Huang Y."/>
            <person name="Li Y."/>
            <person name="Burt D.W."/>
            <person name="Chen H."/>
            <person name="Zhang Y."/>
            <person name="Qian W."/>
            <person name="Kim H."/>
            <person name="Gan S."/>
            <person name="Zhao Y."/>
            <person name="Li J."/>
            <person name="Yi K."/>
            <person name="Feng H."/>
            <person name="Zhu P."/>
            <person name="Li B."/>
            <person name="Liu Q."/>
            <person name="Fairley S."/>
            <person name="Magor K.E."/>
            <person name="Du Z."/>
            <person name="Hu X."/>
            <person name="Goodman L."/>
            <person name="Tafer H."/>
            <person name="Vignal A."/>
            <person name="Lee T."/>
            <person name="Kim K.W."/>
            <person name="Sheng Z."/>
            <person name="An Y."/>
            <person name="Searle S."/>
            <person name="Herrero J."/>
            <person name="Groenen M.A."/>
            <person name="Crooijmans R.P."/>
            <person name="Faraut T."/>
            <person name="Cai Q."/>
            <person name="Webster R.G."/>
            <person name="Aldridge J.R."/>
            <person name="Warren W.C."/>
            <person name="Bartschat S."/>
            <person name="Kehr S."/>
            <person name="Marz M."/>
            <person name="Stadler P.F."/>
            <person name="Smith J."/>
            <person name="Kraus R.H."/>
            <person name="Zhao Y."/>
            <person name="Ren L."/>
            <person name="Fei J."/>
            <person name="Morisson M."/>
            <person name="Kaiser P."/>
            <person name="Griffin D.K."/>
            <person name="Rao M."/>
            <person name="Pitel F."/>
            <person name="Wang J."/>
            <person name="Li N."/>
        </authorList>
    </citation>
    <scope>NUCLEOTIDE SEQUENCE [LARGE SCALE GENOMIC DNA]</scope>
</reference>
<accession>R0LLF6</accession>
<evidence type="ECO:0000256" key="1">
    <source>
        <dbReference type="SAM" id="MobiDB-lite"/>
    </source>
</evidence>
<keyword evidence="3" id="KW-1185">Reference proteome</keyword>
<dbReference type="EMBL" id="KB742957">
    <property type="protein sequence ID" value="EOB02505.1"/>
    <property type="molecule type" value="Genomic_DNA"/>
</dbReference>